<dbReference type="Gene3D" id="1.10.287.1490">
    <property type="match status" value="1"/>
</dbReference>
<dbReference type="Pfam" id="PF13476">
    <property type="entry name" value="AAA_23"/>
    <property type="match status" value="1"/>
</dbReference>
<evidence type="ECO:0000256" key="1">
    <source>
        <dbReference type="ARBA" id="ARBA00006930"/>
    </source>
</evidence>
<dbReference type="InterPro" id="IPR027417">
    <property type="entry name" value="P-loop_NTPase"/>
</dbReference>
<gene>
    <name evidence="6" type="primary">sbcC</name>
    <name evidence="6" type="ORF">HMPREF9391_1760</name>
</gene>
<dbReference type="Gene3D" id="3.40.50.300">
    <property type="entry name" value="P-loop containing nucleotide triphosphate hydrolases"/>
    <property type="match status" value="2"/>
</dbReference>
<evidence type="ECO:0000259" key="5">
    <source>
        <dbReference type="Pfam" id="PF13476"/>
    </source>
</evidence>
<feature type="coiled-coil region" evidence="4">
    <location>
        <begin position="661"/>
        <end position="750"/>
    </location>
</feature>
<proteinExistence type="inferred from homology"/>
<dbReference type="PANTHER" id="PTHR32114:SF2">
    <property type="entry name" value="ABC TRANSPORTER ABCH.3"/>
    <property type="match status" value="1"/>
</dbReference>
<keyword evidence="6" id="KW-0540">Nuclease</keyword>
<comment type="caution">
    <text evidence="6">The sequence shown here is derived from an EMBL/GenBank/DDBJ whole genome shotgun (WGS) entry which is preliminary data.</text>
</comment>
<protein>
    <recommendedName>
        <fullName evidence="3">Nuclease SbcCD subunit C</fullName>
    </recommendedName>
</protein>
<dbReference type="SUPFAM" id="SSF52540">
    <property type="entry name" value="P-loop containing nucleoside triphosphate hydrolases"/>
    <property type="match status" value="2"/>
</dbReference>
<name>F2CFF9_STRSA</name>
<dbReference type="HOGENOM" id="CLU_004785_2_1_9"/>
<dbReference type="Proteomes" id="UP000004826">
    <property type="component" value="Unassembled WGS sequence"/>
</dbReference>
<accession>F2CFF9</accession>
<evidence type="ECO:0000256" key="4">
    <source>
        <dbReference type="SAM" id="Coils"/>
    </source>
</evidence>
<evidence type="ECO:0000313" key="6">
    <source>
        <dbReference type="EMBL" id="EGF18452.1"/>
    </source>
</evidence>
<comment type="subunit">
    <text evidence="2">Heterodimer of SbcC and SbcD.</text>
</comment>
<evidence type="ECO:0000256" key="3">
    <source>
        <dbReference type="ARBA" id="ARBA00013368"/>
    </source>
</evidence>
<feature type="coiled-coil region" evidence="4">
    <location>
        <begin position="797"/>
        <end position="843"/>
    </location>
</feature>
<dbReference type="Pfam" id="PF13558">
    <property type="entry name" value="SbcC_Walker_B"/>
    <property type="match status" value="1"/>
</dbReference>
<reference evidence="6 7" key="1">
    <citation type="submission" date="2011-02" db="EMBL/GenBank/DDBJ databases">
        <authorList>
            <person name="Muzny D."/>
            <person name="Qin X."/>
            <person name="Deng J."/>
            <person name="Jiang H."/>
            <person name="Liu Y."/>
            <person name="Qu J."/>
            <person name="Song X.-Z."/>
            <person name="Zhang L."/>
            <person name="Thornton R."/>
            <person name="Coyle M."/>
            <person name="Francisco L."/>
            <person name="Jackson L."/>
            <person name="Javaid M."/>
            <person name="Korchina V."/>
            <person name="Kovar C."/>
            <person name="Mata R."/>
            <person name="Mathew T."/>
            <person name="Ngo R."/>
            <person name="Nguyen L."/>
            <person name="Nguyen N."/>
            <person name="Okwuonu G."/>
            <person name="Ongeri F."/>
            <person name="Pham C."/>
            <person name="Simmons D."/>
            <person name="Wilczek-Boney K."/>
            <person name="Hale W."/>
            <person name="Jakkamsetti A."/>
            <person name="Pham P."/>
            <person name="Ruth R."/>
            <person name="San Lucas F."/>
            <person name="Warren J."/>
            <person name="Zhang J."/>
            <person name="Zhao Z."/>
            <person name="Zhou C."/>
            <person name="Zhu D."/>
            <person name="Lee S."/>
            <person name="Bess C."/>
            <person name="Blankenburg K."/>
            <person name="Forbes L."/>
            <person name="Fu Q."/>
            <person name="Gubbala S."/>
            <person name="Hirani K."/>
            <person name="Jayaseelan J.C."/>
            <person name="Lara F."/>
            <person name="Munidasa M."/>
            <person name="Palculict T."/>
            <person name="Patil S."/>
            <person name="Pu L.-L."/>
            <person name="Saada N."/>
            <person name="Tang L."/>
            <person name="Weissenberger G."/>
            <person name="Zhu Y."/>
            <person name="Hemphill L."/>
            <person name="Shang Y."/>
            <person name="Youmans B."/>
            <person name="Ayvaz T."/>
            <person name="Ross M."/>
            <person name="Santibanez J."/>
            <person name="Aqrawi P."/>
            <person name="Gross S."/>
            <person name="Joshi V."/>
            <person name="Fowler G."/>
            <person name="Nazareth L."/>
            <person name="Reid J."/>
            <person name="Worley K."/>
            <person name="Petrosino J."/>
            <person name="Highlander S."/>
            <person name="Gibbs R."/>
        </authorList>
    </citation>
    <scope>NUCLEOTIDE SEQUENCE [LARGE SCALE GENOMIC DNA]</scope>
    <source>
        <strain evidence="6 7">SK408</strain>
    </source>
</reference>
<keyword evidence="4" id="KW-0175">Coiled coil</keyword>
<feature type="domain" description="Rad50/SbcC-type AAA" evidence="5">
    <location>
        <begin position="5"/>
        <end position="272"/>
    </location>
</feature>
<dbReference type="PATRIC" id="fig|888818.3.peg.1712"/>
<dbReference type="PANTHER" id="PTHR32114">
    <property type="entry name" value="ABC TRANSPORTER ABCH.3"/>
    <property type="match status" value="1"/>
</dbReference>
<sequence>MKPIQLELTNFGPYRKEVINFTNFDSAPLFLIGGDTGSGKSTLFDAMTVALFDSTCSDRDAEEMRSSFAGPEDDLTQVTLYFQQGNHIYRINRVIKQEHIKRGGGTTDKKKKASLVIVDKVGGKEIAKLANNSTEATSEIESILGLEANQFKQIILLPQNEFSRFLKANNKNKTKILKKIFKTDIYESFVKSLGERFSESKKELEQSKSILEWHLTSQVWTKEEIAILAKEPENDKCTLIESFIKERERNLKKQKELLTDAQEKLTKCNQDKQTAQELAKSFHELAQVKEKYHLKIEAEALLQRERIEHLQELLFAQRLQDEVQNLNHYKNQEKKLYKEVKKKQKSLNDAEVRLEKLKTRRHELKNQSKTIKQKEADIHKWGQEIIHAQNFQDLVKTIKEEELKWKQVDEDYQRFLKKTKEIENKLAKLESTHISIDNLRDIENLSISVERIIDEHLERDLAERDAKLDQLREENIRQIDCEKHLENIQKKLNDLDASLTRKLASRRQLMIAQLQTELQEGQACMVCGSLEHPEVKKEEADEHALKTLMHVVETLQKEKQSQISELSKYKATLKEITSNKLILNKEIEQKKELLETHYRMLQDQVVGAYFFEFAENYESIQGQNLIKNLKDYVKKQQKKFDDEETVIAKSKTDLIQAQEKVSELDTSCKESKAKLNQSQEQLDKLRAAHPNLQEIKIYHEWLETARRDIATYTEALEECNTNYNLVNTTIQSLKGQIDTLNKEWEKATQEITVSEESLNQKLESESAVSKDMLQINDWLIEVRNQAIPRIQEQVTAYETHKQELLNQIEKIDKVTKNKEEPNLDKLEIKLQESQKTHDSLLSEVSVLEKSLEDVKATYIAVKANQEDYQNKNKAHQELSTLLDVVRGNNTIGKGKLGLEAYVIRQYFQQIMEYANTHYIGPLTDNRYLFLLSEEGRVESDHYGLNINVYDQITGSERSVKTLSGGETFIAALAIALSLSEIVQNTSNGTVVDALFIDEGFDSLDEKALAKAITVLEQIGENRMVGVISHVEAMKNELSQKLIIAKNHDGSSYTKVLNVC</sequence>
<dbReference type="GO" id="GO:0004527">
    <property type="term" value="F:exonuclease activity"/>
    <property type="evidence" value="ECO:0007669"/>
    <property type="project" value="UniProtKB-KW"/>
</dbReference>
<dbReference type="RefSeq" id="WP_002918305.1">
    <property type="nucleotide sequence ID" value="NZ_GL878562.1"/>
</dbReference>
<feature type="coiled-coil region" evidence="4">
    <location>
        <begin position="412"/>
        <end position="474"/>
    </location>
</feature>
<evidence type="ECO:0000313" key="7">
    <source>
        <dbReference type="Proteomes" id="UP000004826"/>
    </source>
</evidence>
<feature type="coiled-coil region" evidence="4">
    <location>
        <begin position="552"/>
        <end position="604"/>
    </location>
</feature>
<keyword evidence="6" id="KW-0378">Hydrolase</keyword>
<dbReference type="InterPro" id="IPR038729">
    <property type="entry name" value="Rad50/SbcC_AAA"/>
</dbReference>
<keyword evidence="6" id="KW-0269">Exonuclease</keyword>
<organism evidence="6 7">
    <name type="scientific">Streptococcus sanguinis SK408</name>
    <dbReference type="NCBI Taxonomy" id="888818"/>
    <lineage>
        <taxon>Bacteria</taxon>
        <taxon>Bacillati</taxon>
        <taxon>Bacillota</taxon>
        <taxon>Bacilli</taxon>
        <taxon>Lactobacillales</taxon>
        <taxon>Streptococcaceae</taxon>
        <taxon>Streptococcus</taxon>
    </lineage>
</organism>
<feature type="coiled-coil region" evidence="4">
    <location>
        <begin position="244"/>
        <end position="278"/>
    </location>
</feature>
<dbReference type="AlphaFoldDB" id="F2CFF9"/>
<dbReference type="EMBL" id="AFBE01000010">
    <property type="protein sequence ID" value="EGF18452.1"/>
    <property type="molecule type" value="Genomic_DNA"/>
</dbReference>
<evidence type="ECO:0000256" key="2">
    <source>
        <dbReference type="ARBA" id="ARBA00011322"/>
    </source>
</evidence>
<comment type="similarity">
    <text evidence="1">Belongs to the SMC family. SbcC subfamily.</text>
</comment>
<feature type="coiled-coil region" evidence="4">
    <location>
        <begin position="316"/>
        <end position="374"/>
    </location>
</feature>